<dbReference type="CDD" id="cd21205">
    <property type="entry name" value="CH_LRCH"/>
    <property type="match status" value="1"/>
</dbReference>
<dbReference type="AlphaFoldDB" id="A0A7R9EYC4"/>
<organism evidence="3">
    <name type="scientific">Timema bartmani</name>
    <dbReference type="NCBI Taxonomy" id="61472"/>
    <lineage>
        <taxon>Eukaryota</taxon>
        <taxon>Metazoa</taxon>
        <taxon>Ecdysozoa</taxon>
        <taxon>Arthropoda</taxon>
        <taxon>Hexapoda</taxon>
        <taxon>Insecta</taxon>
        <taxon>Pterygota</taxon>
        <taxon>Neoptera</taxon>
        <taxon>Polyneoptera</taxon>
        <taxon>Phasmatodea</taxon>
        <taxon>Timematodea</taxon>
        <taxon>Timematoidea</taxon>
        <taxon>Timematidae</taxon>
        <taxon>Timema</taxon>
    </lineage>
</organism>
<evidence type="ECO:0000256" key="1">
    <source>
        <dbReference type="SAM" id="MobiDB-lite"/>
    </source>
</evidence>
<sequence length="590" mass="65557">MQLRLERMDISCNRIVSLPVELRTMTSLVYLDLTNNPLLSPTASLCTRGRVHVFKFLELKSLKEDKKRGLLSEDNRRLRHGGMDVPHWELRHKRYTVDSGYSTSDGGLDKKWIRPDSQEEKTEPQMNGNISGSSTPSTISPGESTTMVEVVIITMILEEQFERKMLDCTVEELKHPYLDQSSEGPTHVHLNGTNTVPTLEERKPLEHIQTYRLMLERSGGVRGSECCGRDGRKGARGRSIACSPMSSSESSVGGPCQSGGCKRSRVVTGEVDNQVERNHCVIYPPLLPGLIQWGKQGLPIGACKREIQCPSHDPLETGVFFGAEYSREIVTDGSENREYKEALRQQRSQDVYRPRASQDTKYHEDSLVNPSDKVNSNNTNSKQSCENGSSTNRRPIQKVTPSRNCSTVTFQTPPVSSPLVNGNKSEAGSPPGGFYIKPSSPTKNAIPGSPKLVTATVGYMPPANGLGYRSPKLGSNGRSTMSWSRDVAPDKLSFTMRREFDKAREEAELIEQLRNHIDTRLKMSLPEDMSPALCDGVVLCHLANHVRPRSVASIHVPSPAVPKLTMARCRRNVDNFLEACRRIGVEEVSD</sequence>
<evidence type="ECO:0000259" key="2">
    <source>
        <dbReference type="PROSITE" id="PS50021"/>
    </source>
</evidence>
<dbReference type="EMBL" id="OD566059">
    <property type="protein sequence ID" value="CAD7443275.1"/>
    <property type="molecule type" value="Genomic_DNA"/>
</dbReference>
<protein>
    <recommendedName>
        <fullName evidence="2">Calponin-homology (CH) domain-containing protein</fullName>
    </recommendedName>
</protein>
<gene>
    <name evidence="3" type="ORF">TBIB3V08_LOCUS5685</name>
</gene>
<dbReference type="InterPro" id="IPR001715">
    <property type="entry name" value="CH_dom"/>
</dbReference>
<dbReference type="PROSITE" id="PS50021">
    <property type="entry name" value="CH"/>
    <property type="match status" value="1"/>
</dbReference>
<name>A0A7R9EYC4_9NEOP</name>
<feature type="compositionally biased region" description="Low complexity" evidence="1">
    <location>
        <begin position="130"/>
        <end position="142"/>
    </location>
</feature>
<reference evidence="3" key="1">
    <citation type="submission" date="2020-11" db="EMBL/GenBank/DDBJ databases">
        <authorList>
            <person name="Tran Van P."/>
        </authorList>
    </citation>
    <scope>NUCLEOTIDE SEQUENCE</scope>
</reference>
<dbReference type="InterPro" id="IPR036872">
    <property type="entry name" value="CH_dom_sf"/>
</dbReference>
<feature type="compositionally biased region" description="Polar residues" evidence="1">
    <location>
        <begin position="368"/>
        <end position="426"/>
    </location>
</feature>
<feature type="compositionally biased region" description="Basic and acidic residues" evidence="1">
    <location>
        <begin position="350"/>
        <end position="366"/>
    </location>
</feature>
<proteinExistence type="predicted"/>
<dbReference type="InterPro" id="IPR032675">
    <property type="entry name" value="LRR_dom_sf"/>
</dbReference>
<dbReference type="SUPFAM" id="SSF52075">
    <property type="entry name" value="Outer arm dynein light chain 1"/>
    <property type="match status" value="1"/>
</dbReference>
<dbReference type="Gene3D" id="1.10.418.10">
    <property type="entry name" value="Calponin-like domain"/>
    <property type="match status" value="1"/>
</dbReference>
<accession>A0A7R9EYC4</accession>
<dbReference type="Pfam" id="PF00307">
    <property type="entry name" value="CH"/>
    <property type="match status" value="1"/>
</dbReference>
<feature type="region of interest" description="Disordered" evidence="1">
    <location>
        <begin position="117"/>
        <end position="142"/>
    </location>
</feature>
<evidence type="ECO:0000313" key="3">
    <source>
        <dbReference type="EMBL" id="CAD7443275.1"/>
    </source>
</evidence>
<feature type="region of interest" description="Disordered" evidence="1">
    <location>
        <begin position="336"/>
        <end position="427"/>
    </location>
</feature>
<feature type="domain" description="Calponin-homology (CH)" evidence="2">
    <location>
        <begin position="503"/>
        <end position="590"/>
    </location>
</feature>
<dbReference type="SUPFAM" id="SSF47576">
    <property type="entry name" value="Calponin-homology domain, CH-domain"/>
    <property type="match status" value="1"/>
</dbReference>
<dbReference type="Gene3D" id="3.80.10.10">
    <property type="entry name" value="Ribonuclease Inhibitor"/>
    <property type="match status" value="1"/>
</dbReference>